<feature type="domain" description="Beta-lactamase-related" evidence="1">
    <location>
        <begin position="17"/>
        <end position="356"/>
    </location>
</feature>
<evidence type="ECO:0000313" key="2">
    <source>
        <dbReference type="EMBL" id="MDQ0465631.1"/>
    </source>
</evidence>
<evidence type="ECO:0000313" key="3">
    <source>
        <dbReference type="Proteomes" id="UP001228905"/>
    </source>
</evidence>
<dbReference type="SUPFAM" id="SSF56601">
    <property type="entry name" value="beta-lactamase/transpeptidase-like"/>
    <property type="match status" value="1"/>
</dbReference>
<dbReference type="InterPro" id="IPR012338">
    <property type="entry name" value="Beta-lactam/transpept-like"/>
</dbReference>
<dbReference type="PANTHER" id="PTHR43319:SF3">
    <property type="entry name" value="BETA-LACTAMASE-RELATED DOMAIN-CONTAINING PROTEIN"/>
    <property type="match status" value="1"/>
</dbReference>
<dbReference type="InterPro" id="IPR052907">
    <property type="entry name" value="Beta-lactamase/esterase"/>
</dbReference>
<dbReference type="EMBL" id="JAUSVS010000007">
    <property type="protein sequence ID" value="MDQ0465631.1"/>
    <property type="molecule type" value="Genomic_DNA"/>
</dbReference>
<gene>
    <name evidence="2" type="ORF">QO010_003420</name>
</gene>
<organism evidence="2 3">
    <name type="scientific">Caulobacter ginsengisoli</name>
    <dbReference type="NCBI Taxonomy" id="400775"/>
    <lineage>
        <taxon>Bacteria</taxon>
        <taxon>Pseudomonadati</taxon>
        <taxon>Pseudomonadota</taxon>
        <taxon>Alphaproteobacteria</taxon>
        <taxon>Caulobacterales</taxon>
        <taxon>Caulobacteraceae</taxon>
        <taxon>Caulobacter</taxon>
    </lineage>
</organism>
<dbReference type="RefSeq" id="WP_307351117.1">
    <property type="nucleotide sequence ID" value="NZ_JAUSVS010000007.1"/>
</dbReference>
<evidence type="ECO:0000259" key="1">
    <source>
        <dbReference type="Pfam" id="PF00144"/>
    </source>
</evidence>
<dbReference type="InterPro" id="IPR001466">
    <property type="entry name" value="Beta-lactam-related"/>
</dbReference>
<accession>A0ABU0IWA2</accession>
<comment type="caution">
    <text evidence="2">The sequence shown here is derived from an EMBL/GenBank/DDBJ whole genome shotgun (WGS) entry which is preliminary data.</text>
</comment>
<sequence length="385" mass="41304">MTTEIHGRCDAGFEPVRAAFEDNVARGEELGARFTLIVEGQTVVDLWAGFADRKREKPFAADTLTPVFSTTKALAALLIARLVEIGELSYDQPVADVWPEFAQAGKGAVTVGQVMSHQAGLPGFLEPMDPALWFDWDAICERLATMTPLWPPGTASGYHAITFGYLAGEIFRRVDGRTMGVALKEDIAEPCGLDLWIGLPDREHGRVADLQRPSALPAFGEVTDPKKAAFLSPWAAPGGRTGADWRRAEIPSANGHATAESLARLMGALAGRGAIDDVHILNAETVAAMSAERIAGADLVLPFNLSWGAGVMRNPPNGFYGPGANTFGHSGWGGSCVFADPDWDVAGAYVMNKQDVHLMGDPRSRRLINAAYGVVRSRRLARQAP</sequence>
<keyword evidence="3" id="KW-1185">Reference proteome</keyword>
<protein>
    <submittedName>
        <fullName evidence="2">CubicO group peptidase (Beta-lactamase class C family)</fullName>
    </submittedName>
</protein>
<name>A0ABU0IWA2_9CAUL</name>
<dbReference type="Pfam" id="PF00144">
    <property type="entry name" value="Beta-lactamase"/>
    <property type="match status" value="1"/>
</dbReference>
<dbReference type="Proteomes" id="UP001228905">
    <property type="component" value="Unassembled WGS sequence"/>
</dbReference>
<dbReference type="PANTHER" id="PTHR43319">
    <property type="entry name" value="BETA-LACTAMASE-RELATED"/>
    <property type="match status" value="1"/>
</dbReference>
<dbReference type="Gene3D" id="3.40.710.10">
    <property type="entry name" value="DD-peptidase/beta-lactamase superfamily"/>
    <property type="match status" value="1"/>
</dbReference>
<reference evidence="2 3" key="1">
    <citation type="submission" date="2023-07" db="EMBL/GenBank/DDBJ databases">
        <title>Genomic Encyclopedia of Type Strains, Phase IV (KMG-IV): sequencing the most valuable type-strain genomes for metagenomic binning, comparative biology and taxonomic classification.</title>
        <authorList>
            <person name="Goeker M."/>
        </authorList>
    </citation>
    <scope>NUCLEOTIDE SEQUENCE [LARGE SCALE GENOMIC DNA]</scope>
    <source>
        <strain evidence="2 3">DSM 18695</strain>
    </source>
</reference>
<proteinExistence type="predicted"/>